<dbReference type="EMBL" id="JAKVPQ010000011">
    <property type="protein sequence ID" value="MCH4286146.1"/>
    <property type="molecule type" value="Genomic_DNA"/>
</dbReference>
<organism evidence="1 2">
    <name type="scientific">Amedibacillus hominis</name>
    <dbReference type="NCBI Taxonomy" id="2897776"/>
    <lineage>
        <taxon>Bacteria</taxon>
        <taxon>Bacillati</taxon>
        <taxon>Bacillota</taxon>
        <taxon>Erysipelotrichia</taxon>
        <taxon>Erysipelotrichales</taxon>
        <taxon>Erysipelotrichaceae</taxon>
        <taxon>Amedibacillus</taxon>
    </lineage>
</organism>
<protein>
    <submittedName>
        <fullName evidence="1">Nucleoid-associated protein</fullName>
    </submittedName>
</protein>
<dbReference type="InterPro" id="IPR007358">
    <property type="entry name" value="Nucleoid_associated_NdpA"/>
</dbReference>
<comment type="caution">
    <text evidence="1">The sequence shown here is derived from an EMBL/GenBank/DDBJ whole genome shotgun (WGS) entry which is preliminary data.</text>
</comment>
<dbReference type="RefSeq" id="WP_117453154.1">
    <property type="nucleotide sequence ID" value="NZ_JAKVPQ010000011.1"/>
</dbReference>
<accession>A0ABS9RB97</accession>
<gene>
    <name evidence="1" type="ORF">LQE99_13550</name>
</gene>
<dbReference type="Proteomes" id="UP001202402">
    <property type="component" value="Unassembled WGS sequence"/>
</dbReference>
<proteinExistence type="predicted"/>
<keyword evidence="2" id="KW-1185">Reference proteome</keyword>
<reference evidence="1 2" key="1">
    <citation type="submission" date="2022-02" db="EMBL/GenBank/DDBJ databases">
        <title>Genome of Erysipelotrichaceae sp. nov. NSJ-176 isolated from human feces.</title>
        <authorList>
            <person name="Abdugheni R."/>
        </authorList>
    </citation>
    <scope>NUCLEOTIDE SEQUENCE [LARGE SCALE GENOMIC DNA]</scope>
    <source>
        <strain evidence="1 2">NSJ-176</strain>
    </source>
</reference>
<evidence type="ECO:0000313" key="1">
    <source>
        <dbReference type="EMBL" id="MCH4286146.1"/>
    </source>
</evidence>
<dbReference type="Pfam" id="PF04245">
    <property type="entry name" value="NA37"/>
    <property type="match status" value="1"/>
</dbReference>
<evidence type="ECO:0000313" key="2">
    <source>
        <dbReference type="Proteomes" id="UP001202402"/>
    </source>
</evidence>
<sequence>MELEKSIVHILDCEHNTYIASSKCMQEMNEDILSMIEKKANKAFASTKKKAAHFKEGSIAKSWIENYTASRISFEEISEKLAKHIFDLKMQYGVYEGSDLIIASVMQEGRRYLLILDNGYQSGLTHDLHQEEAVYNELISYRTLLSSNLTSKDRAALIECSDLSIHCVENKIEIEAQKVNFLAELVLQCTTKPSYQEAVKTMSKTLEEVSEKYDIQEVNLMPKMKSIIADTVDRQAPIDVEEIAEILFAEKPLIKKDFTQEVKDKGIEEKVDVEYVKPRRSERVQKIKTDNGIEIIIPVDYMNSKDYVEFVTQSDGTISIQLKNITNITSK</sequence>
<name>A0ABS9RB97_9FIRM</name>